<accession>A0AA35LAU3</accession>
<evidence type="ECO:0000313" key="1">
    <source>
        <dbReference type="EMBL" id="CAI5792960.1"/>
    </source>
</evidence>
<proteinExistence type="predicted"/>
<keyword evidence="2" id="KW-1185">Reference proteome</keyword>
<evidence type="ECO:0000313" key="2">
    <source>
        <dbReference type="Proteomes" id="UP001178461"/>
    </source>
</evidence>
<sequence length="274" mass="30554">MVKSSQRQQWGCDTHLAFQTVGAGVCSQTAFWPAGLNCFWHNGTLMETRAHGNAVYLPAAAVPIYPLALACFRTARLAGTGTEQWEFTLLQGFKLLTFQLASLHVCACVCVCVCVHTHTHPTSHAKLRPSFNYSHTSGYRRFSLHFFGLRTAEFQKYRNGLLLGFGSCTFVEVLNCALCMRRNAESQPMCAQMCHCRLRTLWVANVHPIWFTFATQASAVHSSWIAELRPSPRWRHSHVQNSLVKPGRPKCLHQGGQLFIPSGLHGHSGRGGDN</sequence>
<reference evidence="1" key="1">
    <citation type="submission" date="2022-12" db="EMBL/GenBank/DDBJ databases">
        <authorList>
            <person name="Alioto T."/>
            <person name="Alioto T."/>
            <person name="Gomez Garrido J."/>
        </authorList>
    </citation>
    <scope>NUCLEOTIDE SEQUENCE</scope>
</reference>
<organism evidence="1 2">
    <name type="scientific">Podarcis lilfordi</name>
    <name type="common">Lilford's wall lizard</name>
    <dbReference type="NCBI Taxonomy" id="74358"/>
    <lineage>
        <taxon>Eukaryota</taxon>
        <taxon>Metazoa</taxon>
        <taxon>Chordata</taxon>
        <taxon>Craniata</taxon>
        <taxon>Vertebrata</taxon>
        <taxon>Euteleostomi</taxon>
        <taxon>Lepidosauria</taxon>
        <taxon>Squamata</taxon>
        <taxon>Bifurcata</taxon>
        <taxon>Unidentata</taxon>
        <taxon>Episquamata</taxon>
        <taxon>Laterata</taxon>
        <taxon>Lacertibaenia</taxon>
        <taxon>Lacertidae</taxon>
        <taxon>Podarcis</taxon>
    </lineage>
</organism>
<name>A0AA35LAU3_9SAUR</name>
<dbReference type="EMBL" id="OX395139">
    <property type="protein sequence ID" value="CAI5792960.1"/>
    <property type="molecule type" value="Genomic_DNA"/>
</dbReference>
<dbReference type="Proteomes" id="UP001178461">
    <property type="component" value="Chromosome 14"/>
</dbReference>
<gene>
    <name evidence="1" type="ORF">PODLI_1B033064</name>
</gene>
<dbReference type="AlphaFoldDB" id="A0AA35LAU3"/>
<protein>
    <submittedName>
        <fullName evidence="1">Uncharacterized protein</fullName>
    </submittedName>
</protein>